<dbReference type="SUPFAM" id="SSF49899">
    <property type="entry name" value="Concanavalin A-like lectins/glucanases"/>
    <property type="match status" value="1"/>
</dbReference>
<evidence type="ECO:0000256" key="2">
    <source>
        <dbReference type="SAM" id="SignalP"/>
    </source>
</evidence>
<dbReference type="Pfam" id="PF01833">
    <property type="entry name" value="TIG"/>
    <property type="match status" value="1"/>
</dbReference>
<evidence type="ECO:0000313" key="5">
    <source>
        <dbReference type="Proteomes" id="UP001054902"/>
    </source>
</evidence>
<keyword evidence="2" id="KW-0732">Signal</keyword>
<dbReference type="PROSITE" id="PS50853">
    <property type="entry name" value="FN3"/>
    <property type="match status" value="1"/>
</dbReference>
<sequence length="783" mass="88186">MHLIFLLCSVVLLLKEISAEIRYDFVRGIEGFLDAKGIQPAYFDSPPMNLTIAPTQTLVFRYRGKIPEARLQLRFENEEYDDISFQLEDDGFQWKIVYLRLDGENLEHVGKKLSKIRFHFPVRALGSHAIEYFSMYEHGLHIDWMRISRSPIIHRITGCNGEKYSNDESFNNFHYEVGPIISERIGNVVHYRTQWKSATRQQFQFASTFNCVHEGGEMITIEGENFGKRAASVTIDGVSCHSIAHDDHNPEKRLTCVTPRSIMKDKESYHQYSLIEVRNGKLPGLYGQSRQLSYASIIPSPRRIQVANVASRSLDLSWTHGGHSSQHMTTTGFRLYWRKEHEDDWSHSMVVGNITTTSIRDLDSATDYLFGISALNENQTDSTWWTTLDEYGRREPLLSVLEGPIETTRGRTLRYDVDIRSFNANSTLNQGPVFKNPINVQGGGEGHYGLNLVGSSNVQNCNTTSFCCDSYSEDQGECLKKDTSMTCAVQGANSSNGNKNIIGKFLDYPILDWSLFGARCGPSIRLTPPNALQTGAFWYGRKLQVSEGFDTTFSFEVSNPSQRCNNMDNVHSTCSSIGGDGFAFVIQNDSIDSLGKQGMGLGYDGIRNALAVEFDTYYNFETLDVYRNHVSVHTGGQYQISSNHSHSIAHTNAVPMLTEGEIVARIRYVPFLSAETLTSETFSPYFQRGDFESGSKSNWYDPGLGALSIFIQDLNTPVLSVPLNIPGTLDLDNGRAWIGFTAATGEETYQSHDILSFSFSSLRMDRNDNFLVKRHVHVHSKNS</sequence>
<dbReference type="InterPro" id="IPR036116">
    <property type="entry name" value="FN3_sf"/>
</dbReference>
<dbReference type="InterPro" id="IPR051136">
    <property type="entry name" value="Intracellular_Lectin-GPT"/>
</dbReference>
<feature type="chain" id="PRO_5041952914" description="Fibronectin type-III domain-containing protein" evidence="2">
    <location>
        <begin position="20"/>
        <end position="783"/>
    </location>
</feature>
<dbReference type="InterPro" id="IPR013320">
    <property type="entry name" value="ConA-like_dom_sf"/>
</dbReference>
<organism evidence="4 5">
    <name type="scientific">Chaetoceros tenuissimus</name>
    <dbReference type="NCBI Taxonomy" id="426638"/>
    <lineage>
        <taxon>Eukaryota</taxon>
        <taxon>Sar</taxon>
        <taxon>Stramenopiles</taxon>
        <taxon>Ochrophyta</taxon>
        <taxon>Bacillariophyta</taxon>
        <taxon>Coscinodiscophyceae</taxon>
        <taxon>Chaetocerotophycidae</taxon>
        <taxon>Chaetocerotales</taxon>
        <taxon>Chaetocerotaceae</taxon>
        <taxon>Chaetoceros</taxon>
    </lineage>
</organism>
<dbReference type="PROSITE" id="PS00307">
    <property type="entry name" value="LECTIN_LEGUME_BETA"/>
    <property type="match status" value="1"/>
</dbReference>
<dbReference type="CDD" id="cd01951">
    <property type="entry name" value="lectin_L-type"/>
    <property type="match status" value="1"/>
</dbReference>
<dbReference type="Pfam" id="PF00139">
    <property type="entry name" value="Lectin_legB"/>
    <property type="match status" value="1"/>
</dbReference>
<dbReference type="Proteomes" id="UP001054902">
    <property type="component" value="Unassembled WGS sequence"/>
</dbReference>
<dbReference type="InterPro" id="IPR056573">
    <property type="entry name" value="Lectin_L-type_dom"/>
</dbReference>
<keyword evidence="1" id="KW-0430">Lectin</keyword>
<dbReference type="InterPro" id="IPR002909">
    <property type="entry name" value="IPT_dom"/>
</dbReference>
<dbReference type="PANTHER" id="PTHR12223">
    <property type="entry name" value="VESICULAR MANNOSE-BINDING LECTIN"/>
    <property type="match status" value="1"/>
</dbReference>
<gene>
    <name evidence="4" type="ORF">CTEN210_01533</name>
</gene>
<dbReference type="InterPro" id="IPR001220">
    <property type="entry name" value="Legume_lectin_dom"/>
</dbReference>
<dbReference type="PANTHER" id="PTHR12223:SF19">
    <property type="entry name" value="LEGUME LECTIN DOMAIN-CONTAINING PROTEIN"/>
    <property type="match status" value="1"/>
</dbReference>
<dbReference type="InterPro" id="IPR013783">
    <property type="entry name" value="Ig-like_fold"/>
</dbReference>
<dbReference type="EMBL" id="BLLK01000020">
    <property type="protein sequence ID" value="GFH45059.1"/>
    <property type="molecule type" value="Genomic_DNA"/>
</dbReference>
<dbReference type="AlphaFoldDB" id="A0AAD3CHS8"/>
<dbReference type="Gene3D" id="2.60.40.10">
    <property type="entry name" value="Immunoglobulins"/>
    <property type="match status" value="2"/>
</dbReference>
<dbReference type="SMART" id="SM00060">
    <property type="entry name" value="FN3"/>
    <property type="match status" value="1"/>
</dbReference>
<keyword evidence="5" id="KW-1185">Reference proteome</keyword>
<feature type="domain" description="Fibronectin type-III" evidence="3">
    <location>
        <begin position="300"/>
        <end position="396"/>
    </location>
</feature>
<dbReference type="GO" id="GO:0030246">
    <property type="term" value="F:carbohydrate binding"/>
    <property type="evidence" value="ECO:0007669"/>
    <property type="project" value="UniProtKB-KW"/>
</dbReference>
<reference evidence="4 5" key="1">
    <citation type="journal article" date="2021" name="Sci. Rep.">
        <title>The genome of the diatom Chaetoceros tenuissimus carries an ancient integrated fragment of an extant virus.</title>
        <authorList>
            <person name="Hongo Y."/>
            <person name="Kimura K."/>
            <person name="Takaki Y."/>
            <person name="Yoshida Y."/>
            <person name="Baba S."/>
            <person name="Kobayashi G."/>
            <person name="Nagasaki K."/>
            <person name="Hano T."/>
            <person name="Tomaru Y."/>
        </authorList>
    </citation>
    <scope>NUCLEOTIDE SEQUENCE [LARGE SCALE GENOMIC DNA]</scope>
    <source>
        <strain evidence="4 5">NIES-3715</strain>
    </source>
</reference>
<evidence type="ECO:0000256" key="1">
    <source>
        <dbReference type="ARBA" id="ARBA00022734"/>
    </source>
</evidence>
<dbReference type="InterPro" id="IPR003961">
    <property type="entry name" value="FN3_dom"/>
</dbReference>
<dbReference type="SUPFAM" id="SSF81296">
    <property type="entry name" value="E set domains"/>
    <property type="match status" value="1"/>
</dbReference>
<dbReference type="InterPro" id="IPR019825">
    <property type="entry name" value="Lectin_legB_Mn/Ca_BS"/>
</dbReference>
<evidence type="ECO:0000313" key="4">
    <source>
        <dbReference type="EMBL" id="GFH45059.1"/>
    </source>
</evidence>
<protein>
    <recommendedName>
        <fullName evidence="3">Fibronectin type-III domain-containing protein</fullName>
    </recommendedName>
</protein>
<dbReference type="CDD" id="cd00063">
    <property type="entry name" value="FN3"/>
    <property type="match status" value="1"/>
</dbReference>
<dbReference type="SUPFAM" id="SSF49265">
    <property type="entry name" value="Fibronectin type III"/>
    <property type="match status" value="1"/>
</dbReference>
<dbReference type="InterPro" id="IPR014756">
    <property type="entry name" value="Ig_E-set"/>
</dbReference>
<accession>A0AAD3CHS8</accession>
<comment type="caution">
    <text evidence="4">The sequence shown here is derived from an EMBL/GenBank/DDBJ whole genome shotgun (WGS) entry which is preliminary data.</text>
</comment>
<evidence type="ECO:0000259" key="3">
    <source>
        <dbReference type="PROSITE" id="PS50853"/>
    </source>
</evidence>
<dbReference type="Pfam" id="PF00041">
    <property type="entry name" value="fn3"/>
    <property type="match status" value="1"/>
</dbReference>
<proteinExistence type="predicted"/>
<feature type="signal peptide" evidence="2">
    <location>
        <begin position="1"/>
        <end position="19"/>
    </location>
</feature>
<dbReference type="CDD" id="cd00603">
    <property type="entry name" value="IPT_PCSR"/>
    <property type="match status" value="1"/>
</dbReference>
<dbReference type="Gene3D" id="2.60.120.200">
    <property type="match status" value="1"/>
</dbReference>
<name>A0AAD3CHS8_9STRA</name>